<feature type="region of interest" description="Disordered" evidence="1">
    <location>
        <begin position="1"/>
        <end position="61"/>
    </location>
</feature>
<evidence type="ECO:0000313" key="3">
    <source>
        <dbReference type="EMBL" id="KAL0636479.1"/>
    </source>
</evidence>
<dbReference type="InterPro" id="IPR012942">
    <property type="entry name" value="SRR1-like"/>
</dbReference>
<feature type="region of interest" description="Disordered" evidence="1">
    <location>
        <begin position="268"/>
        <end position="290"/>
    </location>
</feature>
<comment type="caution">
    <text evidence="3">The sequence shown here is derived from an EMBL/GenBank/DDBJ whole genome shotgun (WGS) entry which is preliminary data.</text>
</comment>
<gene>
    <name evidence="3" type="ORF">Q9L58_004529</name>
</gene>
<evidence type="ECO:0000313" key="4">
    <source>
        <dbReference type="Proteomes" id="UP001447188"/>
    </source>
</evidence>
<name>A0ABR3GKN1_9PEZI</name>
<dbReference type="EMBL" id="JBBBZM010000049">
    <property type="protein sequence ID" value="KAL0636479.1"/>
    <property type="molecule type" value="Genomic_DNA"/>
</dbReference>
<feature type="compositionally biased region" description="Pro residues" evidence="1">
    <location>
        <begin position="51"/>
        <end position="60"/>
    </location>
</feature>
<reference evidence="3 4" key="1">
    <citation type="submission" date="2024-02" db="EMBL/GenBank/DDBJ databases">
        <title>Discinaceae phylogenomics.</title>
        <authorList>
            <person name="Dirks A.C."/>
            <person name="James T.Y."/>
        </authorList>
    </citation>
    <scope>NUCLEOTIDE SEQUENCE [LARGE SCALE GENOMIC DNA]</scope>
    <source>
        <strain evidence="3 4">ACD0624</strain>
    </source>
</reference>
<sequence length="320" mass="35496">MSTRNKLFRYPAPHHSTQPSQLSRRNIITSSDGWNSIVGKGRSPLRNPNRHLPPSPPDPPSDYQAWASTTHHTLRSKRAELAASALLETIQRALSLLRAPIRNVVVLGLGSLCSATKDSSFYQLALIYEICALLDIPLCYVQDPAFTAADIRFFKERGDVVLEHPDAEDYIGDRTLLYAPHLEYEVLRTALRCGPAFVFCNDLQNFLDTKIAAADEYVGFEDYVRAHECVVLEDVDGHDHIGGGRAFNHSALYWHKMEPVIADSGELGREGSALDTGGKPGQVILDKTGDGTKSLDENVQEITSNVKDYSICVRNFEVTD</sequence>
<accession>A0ABR3GKN1</accession>
<feature type="compositionally biased region" description="Polar residues" evidence="1">
    <location>
        <begin position="15"/>
        <end position="34"/>
    </location>
</feature>
<protein>
    <recommendedName>
        <fullName evidence="2">SRR1-like domain-containing protein</fullName>
    </recommendedName>
</protein>
<dbReference type="PANTHER" id="PTHR42080:SF1">
    <property type="entry name" value="SRR1-LIKE DOMAIN-CONTAINING PROTEIN"/>
    <property type="match status" value="1"/>
</dbReference>
<dbReference type="Proteomes" id="UP001447188">
    <property type="component" value="Unassembled WGS sequence"/>
</dbReference>
<evidence type="ECO:0000259" key="2">
    <source>
        <dbReference type="Pfam" id="PF07985"/>
    </source>
</evidence>
<keyword evidence="4" id="KW-1185">Reference proteome</keyword>
<proteinExistence type="predicted"/>
<organism evidence="3 4">
    <name type="scientific">Discina gigas</name>
    <dbReference type="NCBI Taxonomy" id="1032678"/>
    <lineage>
        <taxon>Eukaryota</taxon>
        <taxon>Fungi</taxon>
        <taxon>Dikarya</taxon>
        <taxon>Ascomycota</taxon>
        <taxon>Pezizomycotina</taxon>
        <taxon>Pezizomycetes</taxon>
        <taxon>Pezizales</taxon>
        <taxon>Discinaceae</taxon>
        <taxon>Discina</taxon>
    </lineage>
</organism>
<feature type="domain" description="SRR1-like" evidence="2">
    <location>
        <begin position="93"/>
        <end position="254"/>
    </location>
</feature>
<evidence type="ECO:0000256" key="1">
    <source>
        <dbReference type="SAM" id="MobiDB-lite"/>
    </source>
</evidence>
<dbReference type="Pfam" id="PF07985">
    <property type="entry name" value="SRR1"/>
    <property type="match status" value="1"/>
</dbReference>
<dbReference type="PANTHER" id="PTHR42080">
    <property type="entry name" value="SRR1 DOMAIN-CONTAINING PROTEIN"/>
    <property type="match status" value="1"/>
</dbReference>